<sequence length="513" mass="54898">MALALFESLPALNPRPHTPPALDHNPGALSAASGHMAPAHLVSPIRRLAPEILQEIVAFTPPASHLALCLVSRLFRALCVRAIYADIALHSPAAAAKCCRTVARNAFAASAVRSFEISYDQSSLRLFPSFYELISRALEHITSAQHVALRVPDPSYASVLTRAAIPRLHHFECALPLGAPLATFLGRHRQLRFLQLGAHRGVHLCIRVPLPKLEYFVGNSACVPMLQSAALRAAVLTWDPDSDAGADPSGDVEAPLVALATSSTASLNLLSCRRPGWNLDLLARIAVHLPHIYALSLTNVFDGVAAATLDKVSAASIGEQLARFTSLQRLAIACIDVCSEASEAPMEMDPLDEIITMDAAFAGVTAWGAACPTLLECTLPDTKTIRWVRVVENLWLPSGHPSSNTDPSVDPAPATACATKWVWARLRAHTYPGWPRIVRSVACTSVSTYPPCPYTDGEGGVGGGGGSRDAERLEALRRAALDHAYTDCEAARGFARVVLGGAGIRIDEQDEER</sequence>
<proteinExistence type="predicted"/>
<dbReference type="SUPFAM" id="SSF81383">
    <property type="entry name" value="F-box domain"/>
    <property type="match status" value="1"/>
</dbReference>
<gene>
    <name evidence="2" type="ORF">B0H15DRAFT_949387</name>
</gene>
<dbReference type="InterPro" id="IPR001810">
    <property type="entry name" value="F-box_dom"/>
</dbReference>
<name>A0AAD6XQZ7_9AGAR</name>
<evidence type="ECO:0000313" key="2">
    <source>
        <dbReference type="EMBL" id="KAJ7088753.1"/>
    </source>
</evidence>
<reference evidence="2" key="1">
    <citation type="submission" date="2023-03" db="EMBL/GenBank/DDBJ databases">
        <title>Massive genome expansion in bonnet fungi (Mycena s.s.) driven by repeated elements and novel gene families across ecological guilds.</title>
        <authorList>
            <consortium name="Lawrence Berkeley National Laboratory"/>
            <person name="Harder C.B."/>
            <person name="Miyauchi S."/>
            <person name="Viragh M."/>
            <person name="Kuo A."/>
            <person name="Thoen E."/>
            <person name="Andreopoulos B."/>
            <person name="Lu D."/>
            <person name="Skrede I."/>
            <person name="Drula E."/>
            <person name="Henrissat B."/>
            <person name="Morin E."/>
            <person name="Kohler A."/>
            <person name="Barry K."/>
            <person name="LaButti K."/>
            <person name="Morin E."/>
            <person name="Salamov A."/>
            <person name="Lipzen A."/>
            <person name="Mereny Z."/>
            <person name="Hegedus B."/>
            <person name="Baldrian P."/>
            <person name="Stursova M."/>
            <person name="Weitz H."/>
            <person name="Taylor A."/>
            <person name="Grigoriev I.V."/>
            <person name="Nagy L.G."/>
            <person name="Martin F."/>
            <person name="Kauserud H."/>
        </authorList>
    </citation>
    <scope>NUCLEOTIDE SEQUENCE</scope>
    <source>
        <strain evidence="2">CBHHK173m</strain>
    </source>
</reference>
<protein>
    <recommendedName>
        <fullName evidence="1">F-box domain-containing protein</fullName>
    </recommendedName>
</protein>
<comment type="caution">
    <text evidence="2">The sequence shown here is derived from an EMBL/GenBank/DDBJ whole genome shotgun (WGS) entry which is preliminary data.</text>
</comment>
<organism evidence="2 3">
    <name type="scientific">Mycena belliarum</name>
    <dbReference type="NCBI Taxonomy" id="1033014"/>
    <lineage>
        <taxon>Eukaryota</taxon>
        <taxon>Fungi</taxon>
        <taxon>Dikarya</taxon>
        <taxon>Basidiomycota</taxon>
        <taxon>Agaricomycotina</taxon>
        <taxon>Agaricomycetes</taxon>
        <taxon>Agaricomycetidae</taxon>
        <taxon>Agaricales</taxon>
        <taxon>Marasmiineae</taxon>
        <taxon>Mycenaceae</taxon>
        <taxon>Mycena</taxon>
    </lineage>
</organism>
<dbReference type="InterPro" id="IPR036047">
    <property type="entry name" value="F-box-like_dom_sf"/>
</dbReference>
<dbReference type="Proteomes" id="UP001222325">
    <property type="component" value="Unassembled WGS sequence"/>
</dbReference>
<evidence type="ECO:0000259" key="1">
    <source>
        <dbReference type="Pfam" id="PF00646"/>
    </source>
</evidence>
<accession>A0AAD6XQZ7</accession>
<dbReference type="EMBL" id="JARJCN010000025">
    <property type="protein sequence ID" value="KAJ7088753.1"/>
    <property type="molecule type" value="Genomic_DNA"/>
</dbReference>
<dbReference type="AlphaFoldDB" id="A0AAD6XQZ7"/>
<keyword evidence="3" id="KW-1185">Reference proteome</keyword>
<feature type="domain" description="F-box" evidence="1">
    <location>
        <begin position="47"/>
        <end position="79"/>
    </location>
</feature>
<dbReference type="Pfam" id="PF00646">
    <property type="entry name" value="F-box"/>
    <property type="match status" value="1"/>
</dbReference>
<evidence type="ECO:0000313" key="3">
    <source>
        <dbReference type="Proteomes" id="UP001222325"/>
    </source>
</evidence>